<dbReference type="Gene3D" id="3.30.870.10">
    <property type="entry name" value="Endonuclease Chain A"/>
    <property type="match status" value="1"/>
</dbReference>
<keyword evidence="2" id="KW-1185">Reference proteome</keyword>
<dbReference type="OrthoDB" id="5500241at2"/>
<evidence type="ECO:0000313" key="1">
    <source>
        <dbReference type="EMBL" id="SDW82963.1"/>
    </source>
</evidence>
<dbReference type="EMBL" id="FNMY01000003">
    <property type="protein sequence ID" value="SDW82963.1"/>
    <property type="molecule type" value="Genomic_DNA"/>
</dbReference>
<name>A0A1H2WQM4_9FLAO</name>
<dbReference type="RefSeq" id="WP_090293292.1">
    <property type="nucleotide sequence ID" value="NZ_FNKI01000001.1"/>
</dbReference>
<reference evidence="2" key="1">
    <citation type="submission" date="2016-10" db="EMBL/GenBank/DDBJ databases">
        <authorList>
            <person name="Varghese N."/>
            <person name="Submissions S."/>
        </authorList>
    </citation>
    <scope>NUCLEOTIDE SEQUENCE [LARGE SCALE GENOMIC DNA]</scope>
    <source>
        <strain evidence="2">DSM 25030</strain>
    </source>
</reference>
<dbReference type="InterPro" id="IPR059166">
    <property type="entry name" value="PLD-like_cat"/>
</dbReference>
<evidence type="ECO:0000313" key="2">
    <source>
        <dbReference type="Proteomes" id="UP000199592"/>
    </source>
</evidence>
<dbReference type="Proteomes" id="UP000199592">
    <property type="component" value="Unassembled WGS sequence"/>
</dbReference>
<proteinExistence type="predicted"/>
<protein>
    <recommendedName>
        <fullName evidence="3">PLD-like domain-containing protein</fullName>
    </recommendedName>
</protein>
<sequence length="278" mass="32149">MAEFLQGDQLNAALSTIFDKAEEDLIIISPFIKLHSRIKDILKSKKENDKLKITIVFGKNEGKISKSFSQEEFELLKDFPSIEIKYEPRLHAKYYANESSALLSSMNLYDYSQNHNIEFGILTKFNLLGELTGNMLGDTLDKEALQYFLKVADNSQTLFKRTPKYDEALMGLKKRYTGSTTEDNLTDLYRESSTETKSSKKNRPATMESFGYCIRTGVKIPFNPERPFCDKAYRSWAKYKDENYQEKYCHFSGEESNGETSFSRPILRKNWKKSQVIA</sequence>
<gene>
    <name evidence="1" type="ORF">SAMN04487892_2393</name>
</gene>
<organism evidence="1 2">
    <name type="scientific">Flagellimonas zhangzhouensis</name>
    <dbReference type="NCBI Taxonomy" id="1073328"/>
    <lineage>
        <taxon>Bacteria</taxon>
        <taxon>Pseudomonadati</taxon>
        <taxon>Bacteroidota</taxon>
        <taxon>Flavobacteriia</taxon>
        <taxon>Flavobacteriales</taxon>
        <taxon>Flavobacteriaceae</taxon>
        <taxon>Flagellimonas</taxon>
    </lineage>
</organism>
<evidence type="ECO:0008006" key="3">
    <source>
        <dbReference type="Google" id="ProtNLM"/>
    </source>
</evidence>
<dbReference type="SUPFAM" id="SSF56024">
    <property type="entry name" value="Phospholipase D/nuclease"/>
    <property type="match status" value="1"/>
</dbReference>
<dbReference type="AlphaFoldDB" id="A0A1H2WQM4"/>
<dbReference type="CDD" id="cd09176">
    <property type="entry name" value="PLDc_unchar6"/>
    <property type="match status" value="1"/>
</dbReference>
<accession>A0A1H2WQM4</accession>